<evidence type="ECO:0000313" key="2">
    <source>
        <dbReference type="Proteomes" id="UP001497482"/>
    </source>
</evidence>
<evidence type="ECO:0000313" key="1">
    <source>
        <dbReference type="EMBL" id="CAL1570069.1"/>
    </source>
</evidence>
<name>A0AAV2J3Z8_KNICA</name>
<reference evidence="1 2" key="1">
    <citation type="submission" date="2024-04" db="EMBL/GenBank/DDBJ databases">
        <authorList>
            <person name="Waldvogel A.-M."/>
            <person name="Schoenle A."/>
        </authorList>
    </citation>
    <scope>NUCLEOTIDE SEQUENCE [LARGE SCALE GENOMIC DNA]</scope>
</reference>
<accession>A0AAV2J3Z8</accession>
<gene>
    <name evidence="1" type="ORF">KC01_LOCUS2413</name>
</gene>
<keyword evidence="2" id="KW-1185">Reference proteome</keyword>
<organism evidence="1 2">
    <name type="scientific">Knipowitschia caucasica</name>
    <name type="common">Caucasian dwarf goby</name>
    <name type="synonym">Pomatoschistus caucasicus</name>
    <dbReference type="NCBI Taxonomy" id="637954"/>
    <lineage>
        <taxon>Eukaryota</taxon>
        <taxon>Metazoa</taxon>
        <taxon>Chordata</taxon>
        <taxon>Craniata</taxon>
        <taxon>Vertebrata</taxon>
        <taxon>Euteleostomi</taxon>
        <taxon>Actinopterygii</taxon>
        <taxon>Neopterygii</taxon>
        <taxon>Teleostei</taxon>
        <taxon>Neoteleostei</taxon>
        <taxon>Acanthomorphata</taxon>
        <taxon>Gobiaria</taxon>
        <taxon>Gobiiformes</taxon>
        <taxon>Gobioidei</taxon>
        <taxon>Gobiidae</taxon>
        <taxon>Gobiinae</taxon>
        <taxon>Knipowitschia</taxon>
    </lineage>
</organism>
<dbReference type="AlphaFoldDB" id="A0AAV2J3Z8"/>
<dbReference type="EMBL" id="OZ035832">
    <property type="protein sequence ID" value="CAL1570069.1"/>
    <property type="molecule type" value="Genomic_DNA"/>
</dbReference>
<dbReference type="Proteomes" id="UP001497482">
    <property type="component" value="Chromosome 10"/>
</dbReference>
<protein>
    <submittedName>
        <fullName evidence="1">Uncharacterized protein</fullName>
    </submittedName>
</protein>
<sequence>MGSLWSTPDCPHRYDRMCAQLEALPFSCCPWSDGRRVLGWECSEEMAEDRVDVLDGVKRSLLTKLWRNASLCCDAPCAPLAQ</sequence>
<proteinExistence type="predicted"/>